<name>A0A6H9UWN2_9ACTN</name>
<dbReference type="EMBL" id="VZRB01000019">
    <property type="protein sequence ID" value="KAB1143544.1"/>
    <property type="molecule type" value="Genomic_DNA"/>
</dbReference>
<comment type="caution">
    <text evidence="1">The sequence shown here is derived from an EMBL/GenBank/DDBJ whole genome shotgun (WGS) entry which is preliminary data.</text>
</comment>
<protein>
    <submittedName>
        <fullName evidence="1">DUF4259 domain-containing protein</fullName>
    </submittedName>
</protein>
<dbReference type="AlphaFoldDB" id="A0A6H9UWN2"/>
<evidence type="ECO:0000313" key="1">
    <source>
        <dbReference type="EMBL" id="KAB1143544.1"/>
    </source>
</evidence>
<accession>A0A6H9UWN2</accession>
<gene>
    <name evidence="1" type="ORF">F7R91_25210</name>
</gene>
<keyword evidence="2" id="KW-1185">Reference proteome</keyword>
<reference evidence="1 2" key="1">
    <citation type="submission" date="2019-09" db="EMBL/GenBank/DDBJ databases">
        <title>Screening of Novel Bioactive Compounds from Soil-Associated.</title>
        <authorList>
            <person name="Zhao S."/>
        </authorList>
    </citation>
    <scope>NUCLEOTIDE SEQUENCE [LARGE SCALE GENOMIC DNA]</scope>
    <source>
        <strain evidence="1 2">HIT-DPA4</strain>
    </source>
</reference>
<organism evidence="1 2">
    <name type="scientific">Streptomyces luteolifulvus</name>
    <dbReference type="NCBI Taxonomy" id="2615112"/>
    <lineage>
        <taxon>Bacteria</taxon>
        <taxon>Bacillati</taxon>
        <taxon>Actinomycetota</taxon>
        <taxon>Actinomycetes</taxon>
        <taxon>Kitasatosporales</taxon>
        <taxon>Streptomycetaceae</taxon>
        <taxon>Streptomyces</taxon>
    </lineage>
</organism>
<dbReference type="InterPro" id="IPR025355">
    <property type="entry name" value="DUF4259"/>
</dbReference>
<dbReference type="Pfam" id="PF14078">
    <property type="entry name" value="DUF4259"/>
    <property type="match status" value="1"/>
</dbReference>
<dbReference type="RefSeq" id="WP_150951596.1">
    <property type="nucleotide sequence ID" value="NZ_VZRB01000019.1"/>
</dbReference>
<proteinExistence type="predicted"/>
<sequence>MGTWDTGPFDNDAAADLAIALDNAKPEEREFLIRGVLARTVNATGYLTEAEEAVAAAALIAAQCPGGEPIDTAYGPEKAMPAFPVDLRTLAAEALTRILDDESGLAANWVDPADARRWLTTISHLCRVLAPPPASTDVPLFDLDS</sequence>
<evidence type="ECO:0000313" key="2">
    <source>
        <dbReference type="Proteomes" id="UP000442707"/>
    </source>
</evidence>
<dbReference type="Proteomes" id="UP000442707">
    <property type="component" value="Unassembled WGS sequence"/>
</dbReference>